<keyword evidence="1 3" id="KW-0853">WD repeat</keyword>
<dbReference type="Pfam" id="PF00400">
    <property type="entry name" value="WD40"/>
    <property type="match status" value="2"/>
</dbReference>
<protein>
    <submittedName>
        <fullName evidence="4">Uncharacterized protein</fullName>
    </submittedName>
</protein>
<dbReference type="SUPFAM" id="SSF50978">
    <property type="entry name" value="WD40 repeat-like"/>
    <property type="match status" value="1"/>
</dbReference>
<dbReference type="PROSITE" id="PS50082">
    <property type="entry name" value="WD_REPEATS_2"/>
    <property type="match status" value="1"/>
</dbReference>
<dbReference type="InterPro" id="IPR015943">
    <property type="entry name" value="WD40/YVTN_repeat-like_dom_sf"/>
</dbReference>
<keyword evidence="5" id="KW-1185">Reference proteome</keyword>
<proteinExistence type="predicted"/>
<organism evidence="4 5">
    <name type="scientific">Talaromyces islandicus</name>
    <name type="common">Penicillium islandicum</name>
    <dbReference type="NCBI Taxonomy" id="28573"/>
    <lineage>
        <taxon>Eukaryota</taxon>
        <taxon>Fungi</taxon>
        <taxon>Dikarya</taxon>
        <taxon>Ascomycota</taxon>
        <taxon>Pezizomycotina</taxon>
        <taxon>Eurotiomycetes</taxon>
        <taxon>Eurotiomycetidae</taxon>
        <taxon>Eurotiales</taxon>
        <taxon>Trichocomaceae</taxon>
        <taxon>Talaromyces</taxon>
        <taxon>Talaromyces sect. Islandici</taxon>
    </lineage>
</organism>
<dbReference type="PANTHER" id="PTHR19848">
    <property type="entry name" value="WD40 REPEAT PROTEIN"/>
    <property type="match status" value="1"/>
</dbReference>
<sequence length="275" mass="30712">MRLGFTDVPEDVRENIELHKISQPIIKQDIATFLQYRFAQIQEQYIKNGWPLPLNWSGLEAMSVLVEMAVPLFIFAATLCRFVEDSAWSDPTGQLEKVLQYRDIKGDSEVDKLDATYSSILNQLIDRRPEKTQKSLTLEGHSGLVTAVAFSPDGKLVVSGSDDKTVKLWDPATGTLQQTLKGHSGSVRAVAFSLDGKFLETDQGRFNIESLHVRSLSQAPSNFHKIILVKNEWLALNDSDAIWLPVEYRATSSAVYDGMVVMGHASGRVTFLKLI</sequence>
<evidence type="ECO:0000313" key="5">
    <source>
        <dbReference type="Proteomes" id="UP000054383"/>
    </source>
</evidence>
<dbReference type="PANTHER" id="PTHR19848:SF8">
    <property type="entry name" value="F-BOX AND WD REPEAT DOMAIN CONTAINING 7"/>
    <property type="match status" value="1"/>
</dbReference>
<dbReference type="STRING" id="28573.A0A0U1LYH7"/>
<accession>A0A0U1LYH7</accession>
<keyword evidence="2" id="KW-0677">Repeat</keyword>
<evidence type="ECO:0000256" key="2">
    <source>
        <dbReference type="ARBA" id="ARBA00022737"/>
    </source>
</evidence>
<dbReference type="SMART" id="SM00320">
    <property type="entry name" value="WD40"/>
    <property type="match status" value="2"/>
</dbReference>
<dbReference type="Proteomes" id="UP000054383">
    <property type="component" value="Unassembled WGS sequence"/>
</dbReference>
<evidence type="ECO:0000313" key="4">
    <source>
        <dbReference type="EMBL" id="CRG88389.1"/>
    </source>
</evidence>
<dbReference type="EMBL" id="CVMT01000004">
    <property type="protein sequence ID" value="CRG88389.1"/>
    <property type="molecule type" value="Genomic_DNA"/>
</dbReference>
<dbReference type="OrthoDB" id="4226663at2759"/>
<dbReference type="InterPro" id="IPR036322">
    <property type="entry name" value="WD40_repeat_dom_sf"/>
</dbReference>
<feature type="repeat" description="WD" evidence="3">
    <location>
        <begin position="138"/>
        <end position="179"/>
    </location>
</feature>
<evidence type="ECO:0000256" key="1">
    <source>
        <dbReference type="ARBA" id="ARBA00022574"/>
    </source>
</evidence>
<dbReference type="AlphaFoldDB" id="A0A0U1LYH7"/>
<dbReference type="PROSITE" id="PS50294">
    <property type="entry name" value="WD_REPEATS_REGION"/>
    <property type="match status" value="1"/>
</dbReference>
<reference evidence="4 5" key="1">
    <citation type="submission" date="2015-04" db="EMBL/GenBank/DDBJ databases">
        <authorList>
            <person name="Syromyatnikov M.Y."/>
            <person name="Popov V.N."/>
        </authorList>
    </citation>
    <scope>NUCLEOTIDE SEQUENCE [LARGE SCALE GENOMIC DNA]</scope>
    <source>
        <strain evidence="4">WF-38-12</strain>
    </source>
</reference>
<dbReference type="InterPro" id="IPR001680">
    <property type="entry name" value="WD40_rpt"/>
</dbReference>
<dbReference type="Gene3D" id="2.130.10.10">
    <property type="entry name" value="YVTN repeat-like/Quinoprotein amine dehydrogenase"/>
    <property type="match status" value="1"/>
</dbReference>
<evidence type="ECO:0000256" key="3">
    <source>
        <dbReference type="PROSITE-ProRule" id="PRU00221"/>
    </source>
</evidence>
<gene>
    <name evidence="4" type="ORF">PISL3812_05419</name>
</gene>
<name>A0A0U1LYH7_TALIS</name>